<reference evidence="2 3" key="1">
    <citation type="submission" date="2016-10" db="EMBL/GenBank/DDBJ databases">
        <authorList>
            <person name="Varghese N."/>
        </authorList>
    </citation>
    <scope>NUCLEOTIDE SEQUENCE [LARGE SCALE GENOMIC DNA]</scope>
</reference>
<dbReference type="Proteomes" id="UP000215453">
    <property type="component" value="Chromosome 21"/>
</dbReference>
<organism evidence="2 3">
    <name type="scientific">Zymoseptoria tritici ST99CH_1A5</name>
    <dbReference type="NCBI Taxonomy" id="1276529"/>
    <lineage>
        <taxon>Eukaryota</taxon>
        <taxon>Fungi</taxon>
        <taxon>Dikarya</taxon>
        <taxon>Ascomycota</taxon>
        <taxon>Pezizomycotina</taxon>
        <taxon>Dothideomycetes</taxon>
        <taxon>Dothideomycetidae</taxon>
        <taxon>Mycosphaerellales</taxon>
        <taxon>Mycosphaerellaceae</taxon>
        <taxon>Zymoseptoria</taxon>
    </lineage>
</organism>
<dbReference type="EMBL" id="LT882696">
    <property type="protein sequence ID" value="SMY30595.1"/>
    <property type="molecule type" value="Genomic_DNA"/>
</dbReference>
<gene>
    <name evidence="2" type="ORF">ZT1A5_G12050</name>
</gene>
<sequence length="181" mass="19811">MTGGVHSSRAPQHSSFGTRSFRLDTAAFSSAHLVNPSANADTTWRTFPYPSLRVSPTIRLRKEAHSTALRILLSRRHSKSADAPSGCACPMRLPTAQPSASSARSFSRSKFRSISVSMGLAVSYTGWTSLSSKTSTMRPPKRSAKPSTTRPTKLLAKPSSRRNSINARYRAYSESHDQPEE</sequence>
<feature type="region of interest" description="Disordered" evidence="1">
    <location>
        <begin position="130"/>
        <end position="181"/>
    </location>
</feature>
<accession>A0A1Y6M1S1</accession>
<dbReference type="AlphaFoldDB" id="A0A1Y6M1S1"/>
<evidence type="ECO:0000313" key="3">
    <source>
        <dbReference type="Proteomes" id="UP000215453"/>
    </source>
</evidence>
<feature type="compositionally biased region" description="Basic and acidic residues" evidence="1">
    <location>
        <begin position="171"/>
        <end position="181"/>
    </location>
</feature>
<evidence type="ECO:0000313" key="2">
    <source>
        <dbReference type="EMBL" id="SMY30595.1"/>
    </source>
</evidence>
<proteinExistence type="predicted"/>
<protein>
    <submittedName>
        <fullName evidence="2">Uncharacterized protein</fullName>
    </submittedName>
</protein>
<evidence type="ECO:0000256" key="1">
    <source>
        <dbReference type="SAM" id="MobiDB-lite"/>
    </source>
</evidence>
<name>A0A1Y6M1S1_ZYMTR</name>